<feature type="binding site" evidence="7">
    <location>
        <position position="181"/>
    </location>
    <ligand>
        <name>4-imidazolone-5-propanoate</name>
        <dbReference type="ChEBI" id="CHEBI:77893"/>
    </ligand>
</feature>
<comment type="catalytic activity">
    <reaction evidence="7">
        <text>4-imidazolone-5-propanoate + H2O = N-formimidoyl-L-glutamate</text>
        <dbReference type="Rhea" id="RHEA:23660"/>
        <dbReference type="ChEBI" id="CHEBI:15377"/>
        <dbReference type="ChEBI" id="CHEBI:58928"/>
        <dbReference type="ChEBI" id="CHEBI:77893"/>
        <dbReference type="EC" id="3.5.2.7"/>
    </reaction>
</comment>
<dbReference type="Gene3D" id="2.30.40.10">
    <property type="entry name" value="Urease, subunit C, domain 1"/>
    <property type="match status" value="1"/>
</dbReference>
<keyword evidence="3 7" id="KW-0378">Hydrolase</keyword>
<evidence type="ECO:0000256" key="1">
    <source>
        <dbReference type="ARBA" id="ARBA00012864"/>
    </source>
</evidence>
<evidence type="ECO:0000256" key="5">
    <source>
        <dbReference type="ARBA" id="ARBA00022833"/>
    </source>
</evidence>
<sequence length="420" mass="45774">MIIKNIDCLVTCKGSYKKTKDDLKDAGIIENGYVALEEDKIKAVGCGDGYRSYMSSQDVIIDGKGKTVTPGLIDCHTHVVYAGSRENELPLKLNNVSYIDILKSGGGILSTVRKTREASIEELIDKSRKRVDLMLMHGTTTIESKSGYGLNFDDEIKMLQVNKSLNELHPIDVVSTYLGAHAVPEEYKNKRDDYINLIINQIIPYISKNSLAEFVDCFCEEGVFTVEESKKILQAALNNNLQVKLHADEIEAIGGAELAAELNAVSAEHLVGASTEGIKAMAKKKVVAALLPATSFYLMLNKFANARAMIEAGVPIALATDCNPGTSPTESLQTIMTFACFGMKLLPEEIINAMTINAACAINREKQIGSIETGKKADITIFNSKNLNYLVYHFGINAVQSVIKNGKLVVENGNIVKGID</sequence>
<feature type="binding site" evidence="7">
    <location>
        <position position="148"/>
    </location>
    <ligand>
        <name>N-formimidoyl-L-glutamate</name>
        <dbReference type="ChEBI" id="CHEBI:58928"/>
    </ligand>
</feature>
<feature type="binding site" evidence="7">
    <location>
        <position position="321"/>
    </location>
    <ligand>
        <name>Zn(2+)</name>
        <dbReference type="ChEBI" id="CHEBI:29105"/>
    </ligand>
</feature>
<reference evidence="9 10" key="1">
    <citation type="submission" date="2021-01" db="EMBL/GenBank/DDBJ databases">
        <title>Genome public.</title>
        <authorList>
            <person name="Liu C."/>
            <person name="Sun Q."/>
        </authorList>
    </citation>
    <scope>NUCLEOTIDE SEQUENCE [LARGE SCALE GENOMIC DNA]</scope>
    <source>
        <strain evidence="9 10">YIM B02515</strain>
    </source>
</reference>
<evidence type="ECO:0000256" key="3">
    <source>
        <dbReference type="ARBA" id="ARBA00022801"/>
    </source>
</evidence>
<feature type="binding site" evidence="7">
    <location>
        <position position="148"/>
    </location>
    <ligand>
        <name>4-imidazolone-5-propanoate</name>
        <dbReference type="ChEBI" id="CHEBI:77893"/>
    </ligand>
</feature>
<proteinExistence type="inferred from homology"/>
<dbReference type="InterPro" id="IPR032466">
    <property type="entry name" value="Metal_Hydrolase"/>
</dbReference>
<comment type="pathway">
    <text evidence="7">Amino-acid degradation; L-histidine degradation into L-glutamate; N-formimidoyl-L-glutamate from L-histidine: step 3/3.</text>
</comment>
<dbReference type="PANTHER" id="PTHR42752:SF1">
    <property type="entry name" value="IMIDAZOLONEPROPIONASE-RELATED"/>
    <property type="match status" value="1"/>
</dbReference>
<feature type="binding site" evidence="7">
    <location>
        <position position="321"/>
    </location>
    <ligand>
        <name>Fe(3+)</name>
        <dbReference type="ChEBI" id="CHEBI:29034"/>
    </ligand>
</feature>
<dbReference type="Proteomes" id="UP000632377">
    <property type="component" value="Unassembled WGS sequence"/>
</dbReference>
<evidence type="ECO:0000256" key="7">
    <source>
        <dbReference type="HAMAP-Rule" id="MF_00372"/>
    </source>
</evidence>
<evidence type="ECO:0000256" key="4">
    <source>
        <dbReference type="ARBA" id="ARBA00022808"/>
    </source>
</evidence>
<protein>
    <recommendedName>
        <fullName evidence="1 7">Imidazolonepropionase</fullName>
        <ecNumber evidence="1 7">3.5.2.7</ecNumber>
    </recommendedName>
    <alternativeName>
        <fullName evidence="7">Imidazolone-5-propionate hydrolase</fullName>
    </alternativeName>
</protein>
<feature type="binding site" evidence="7">
    <location>
        <position position="76"/>
    </location>
    <ligand>
        <name>Zn(2+)</name>
        <dbReference type="ChEBI" id="CHEBI:29105"/>
    </ligand>
</feature>
<comment type="similarity">
    <text evidence="7">Belongs to the metallo-dependent hydrolases superfamily. HutI family.</text>
</comment>
<comment type="caution">
    <text evidence="9">The sequence shown here is derived from an EMBL/GenBank/DDBJ whole genome shotgun (WGS) entry which is preliminary data.</text>
</comment>
<dbReference type="Gene3D" id="3.20.20.140">
    <property type="entry name" value="Metal-dependent hydrolases"/>
    <property type="match status" value="1"/>
</dbReference>
<name>A0ABS1TGA1_9CLOT</name>
<dbReference type="RefSeq" id="WP_202751126.1">
    <property type="nucleotide sequence ID" value="NZ_JAESWC010000018.1"/>
</dbReference>
<dbReference type="SUPFAM" id="SSF51556">
    <property type="entry name" value="Metallo-dependent hydrolases"/>
    <property type="match status" value="1"/>
</dbReference>
<dbReference type="CDD" id="cd01296">
    <property type="entry name" value="Imidazolone-5PH"/>
    <property type="match status" value="1"/>
</dbReference>
<evidence type="ECO:0000259" key="8">
    <source>
        <dbReference type="Pfam" id="PF01979"/>
    </source>
</evidence>
<keyword evidence="7" id="KW-0963">Cytoplasm</keyword>
<evidence type="ECO:0000313" key="10">
    <source>
        <dbReference type="Proteomes" id="UP000632377"/>
    </source>
</evidence>
<keyword evidence="2 7" id="KW-0479">Metal-binding</keyword>
<feature type="binding site" evidence="7">
    <location>
        <position position="76"/>
    </location>
    <ligand>
        <name>Fe(3+)</name>
        <dbReference type="ChEBI" id="CHEBI:29034"/>
    </ligand>
</feature>
<feature type="binding site" evidence="7">
    <location>
        <position position="323"/>
    </location>
    <ligand>
        <name>N-formimidoyl-L-glutamate</name>
        <dbReference type="ChEBI" id="CHEBI:58928"/>
    </ligand>
</feature>
<comment type="cofactor">
    <cofactor evidence="7">
        <name>Zn(2+)</name>
        <dbReference type="ChEBI" id="CHEBI:29105"/>
    </cofactor>
    <cofactor evidence="7">
        <name>Fe(3+)</name>
        <dbReference type="ChEBI" id="CHEBI:29034"/>
    </cofactor>
    <text evidence="7">Binds 1 zinc or iron ion per subunit.</text>
</comment>
<feature type="binding site" evidence="7">
    <location>
        <position position="85"/>
    </location>
    <ligand>
        <name>4-imidazolone-5-propanoate</name>
        <dbReference type="ChEBI" id="CHEBI:77893"/>
    </ligand>
</feature>
<dbReference type="HAMAP" id="MF_00372">
    <property type="entry name" value="HutI"/>
    <property type="match status" value="1"/>
</dbReference>
<comment type="function">
    <text evidence="7">Catalyzes the hydrolytic cleavage of the carbon-nitrogen bond in imidazolone-5-propanoate to yield N-formimidoyl-L-glutamate. It is the third step in the universal histidine degradation pathway.</text>
</comment>
<feature type="binding site" evidence="7">
    <location>
        <position position="246"/>
    </location>
    <ligand>
        <name>Fe(3+)</name>
        <dbReference type="ChEBI" id="CHEBI:29034"/>
    </ligand>
</feature>
<keyword evidence="10" id="KW-1185">Reference proteome</keyword>
<feature type="binding site" evidence="7">
    <location>
        <position position="325"/>
    </location>
    <ligand>
        <name>N-formimidoyl-L-glutamate</name>
        <dbReference type="ChEBI" id="CHEBI:58928"/>
    </ligand>
</feature>
<dbReference type="InterPro" id="IPR011059">
    <property type="entry name" value="Metal-dep_hydrolase_composite"/>
</dbReference>
<comment type="subcellular location">
    <subcellularLocation>
        <location evidence="7">Cytoplasm</location>
    </subcellularLocation>
</comment>
<feature type="binding site" evidence="7">
    <location>
        <position position="246"/>
    </location>
    <ligand>
        <name>Zn(2+)</name>
        <dbReference type="ChEBI" id="CHEBI:29105"/>
    </ligand>
</feature>
<feature type="domain" description="Amidohydrolase-related" evidence="8">
    <location>
        <begin position="67"/>
        <end position="409"/>
    </location>
</feature>
<evidence type="ECO:0000256" key="2">
    <source>
        <dbReference type="ARBA" id="ARBA00022723"/>
    </source>
</evidence>
<dbReference type="EC" id="3.5.2.7" evidence="1 7"/>
<gene>
    <name evidence="7" type="primary">hutI</name>
    <name evidence="9" type="ORF">JK636_20575</name>
</gene>
<evidence type="ECO:0000256" key="6">
    <source>
        <dbReference type="ARBA" id="ARBA00023004"/>
    </source>
</evidence>
<dbReference type="GO" id="GO:0050480">
    <property type="term" value="F:imidazolonepropionase activity"/>
    <property type="evidence" value="ECO:0007669"/>
    <property type="project" value="UniProtKB-EC"/>
</dbReference>
<evidence type="ECO:0000313" key="9">
    <source>
        <dbReference type="EMBL" id="MBL4938112.1"/>
    </source>
</evidence>
<organism evidence="9 10">
    <name type="scientific">Clostridium rhizosphaerae</name>
    <dbReference type="NCBI Taxonomy" id="2803861"/>
    <lineage>
        <taxon>Bacteria</taxon>
        <taxon>Bacillati</taxon>
        <taxon>Bacillota</taxon>
        <taxon>Clostridia</taxon>
        <taxon>Eubacteriales</taxon>
        <taxon>Clostridiaceae</taxon>
        <taxon>Clostridium</taxon>
    </lineage>
</organism>
<dbReference type="EMBL" id="JAESWC010000018">
    <property type="protein sequence ID" value="MBL4938112.1"/>
    <property type="molecule type" value="Genomic_DNA"/>
</dbReference>
<keyword evidence="5 7" id="KW-0862">Zinc</keyword>
<feature type="binding site" evidence="7">
    <location>
        <position position="326"/>
    </location>
    <ligand>
        <name>4-imidazolone-5-propanoate</name>
        <dbReference type="ChEBI" id="CHEBI:77893"/>
    </ligand>
</feature>
<feature type="binding site" evidence="7">
    <location>
        <position position="78"/>
    </location>
    <ligand>
        <name>Fe(3+)</name>
        <dbReference type="ChEBI" id="CHEBI:29034"/>
    </ligand>
</feature>
<dbReference type="NCBIfam" id="TIGR01224">
    <property type="entry name" value="hutI"/>
    <property type="match status" value="1"/>
</dbReference>
<feature type="binding site" evidence="7">
    <location>
        <position position="249"/>
    </location>
    <ligand>
        <name>4-imidazolone-5-propanoate</name>
        <dbReference type="ChEBI" id="CHEBI:77893"/>
    </ligand>
</feature>
<accession>A0ABS1TGA1</accession>
<dbReference type="Pfam" id="PF01979">
    <property type="entry name" value="Amidohydro_1"/>
    <property type="match status" value="1"/>
</dbReference>
<dbReference type="InterPro" id="IPR005920">
    <property type="entry name" value="HutI"/>
</dbReference>
<dbReference type="InterPro" id="IPR006680">
    <property type="entry name" value="Amidohydro-rel"/>
</dbReference>
<keyword evidence="6 7" id="KW-0408">Iron</keyword>
<dbReference type="PANTHER" id="PTHR42752">
    <property type="entry name" value="IMIDAZOLONEPROPIONASE"/>
    <property type="match status" value="1"/>
</dbReference>
<feature type="binding site" evidence="7">
    <location>
        <position position="78"/>
    </location>
    <ligand>
        <name>Zn(2+)</name>
        <dbReference type="ChEBI" id="CHEBI:29105"/>
    </ligand>
</feature>
<dbReference type="SUPFAM" id="SSF51338">
    <property type="entry name" value="Composite domain of metallo-dependent hydrolases"/>
    <property type="match status" value="1"/>
</dbReference>
<keyword evidence="4 7" id="KW-0369">Histidine metabolism</keyword>